<reference evidence="8" key="1">
    <citation type="submission" date="2018-10" db="EMBL/GenBank/DDBJ databases">
        <authorList>
            <person name="Peiro R."/>
            <person name="Begona"/>
            <person name="Cbmso G."/>
            <person name="Lopez M."/>
            <person name="Gonzalez S."/>
            <person name="Sacristan E."/>
            <person name="Castillo E."/>
        </authorList>
    </citation>
    <scope>NUCLEOTIDE SEQUENCE [LARGE SCALE GENOMIC DNA]</scope>
</reference>
<sequence length="338" mass="37852">MPDRDLLIGRLPKCELHIHIEGSLEPDMMVALARRNNVTLPWDSVEAVRRAYRFGSLQDFLDVYYVGMSVLVTEQDFYDLATAYLRRAHADNVVHVEMFFDPQGHTSRGVAFDTVVNGLHRACRDARETLGLSASLIMCFLRHLDERDAERTLDAALAHRERIVGVGLDSSEQGHPPEKFRRVFARARDAGFHLFAHAGEEGPPAYVWQALDVLGVRRVDHGNRAVEDEALVARLARDRVPLTMCPLSNLRLRVIDDLVHHPLRRMTDKGVAVTVNSDDPAYFGGYVNDNFRAVAASLDLAPAEIVALARTSFEAAMMSAEERARALERFEVAVREAG</sequence>
<dbReference type="EC" id="3.5.4.2" evidence="5"/>
<dbReference type="GO" id="GO:0005829">
    <property type="term" value="C:cytosol"/>
    <property type="evidence" value="ECO:0007669"/>
    <property type="project" value="TreeGrafter"/>
</dbReference>
<dbReference type="PANTHER" id="PTHR43114">
    <property type="entry name" value="ADENINE DEAMINASE"/>
    <property type="match status" value="1"/>
</dbReference>
<evidence type="ECO:0000313" key="8">
    <source>
        <dbReference type="Proteomes" id="UP000289200"/>
    </source>
</evidence>
<evidence type="ECO:0000256" key="1">
    <source>
        <dbReference type="ARBA" id="ARBA00022723"/>
    </source>
</evidence>
<dbReference type="CDD" id="cd01320">
    <property type="entry name" value="ADA"/>
    <property type="match status" value="1"/>
</dbReference>
<keyword evidence="8" id="KW-1185">Reference proteome</keyword>
<keyword evidence="4 5" id="KW-0546">Nucleotide metabolism</keyword>
<dbReference type="OrthoDB" id="105475at2"/>
<feature type="binding site" evidence="5">
    <location>
        <position position="19"/>
    </location>
    <ligand>
        <name>Zn(2+)</name>
        <dbReference type="ChEBI" id="CHEBI:29105"/>
        <note>catalytic</note>
    </ligand>
</feature>
<protein>
    <recommendedName>
        <fullName evidence="5">Adenine deaminase</fullName>
        <shortName evidence="5">ADE</shortName>
        <ecNumber evidence="5">3.5.4.2</ecNumber>
    </recommendedName>
    <alternativeName>
        <fullName evidence="5">Adenine aminohydrolase</fullName>
        <shortName evidence="5">AAH</shortName>
    </alternativeName>
</protein>
<keyword evidence="3 5" id="KW-0862">Zinc</keyword>
<accession>A0A3S4AYD9</accession>
<feature type="binding site" evidence="5">
    <location>
        <position position="17"/>
    </location>
    <ligand>
        <name>Zn(2+)</name>
        <dbReference type="ChEBI" id="CHEBI:29105"/>
        <note>catalytic</note>
    </ligand>
</feature>
<feature type="domain" description="Adenosine deaminase" evidence="6">
    <location>
        <begin position="12"/>
        <end position="329"/>
    </location>
</feature>
<dbReference type="HAMAP" id="MF_01962">
    <property type="entry name" value="Adenine_deaminase"/>
    <property type="match status" value="1"/>
</dbReference>
<dbReference type="RefSeq" id="WP_129607496.1">
    <property type="nucleotide sequence ID" value="NZ_UWOC01000022.1"/>
</dbReference>
<comment type="caution">
    <text evidence="7">The sequence shown here is derived from an EMBL/GenBank/DDBJ whole genome shotgun (WGS) entry which is preliminary data.</text>
</comment>
<proteinExistence type="inferred from homology"/>
<keyword evidence="2 5" id="KW-0378">Hydrolase</keyword>
<dbReference type="Pfam" id="PF00962">
    <property type="entry name" value="A_deaminase"/>
    <property type="match status" value="1"/>
</dbReference>
<dbReference type="FunFam" id="3.20.20.140:FF:000039">
    <property type="entry name" value="Adenine deaminase"/>
    <property type="match status" value="1"/>
</dbReference>
<feature type="active site" description="Proton donor" evidence="5">
    <location>
        <position position="200"/>
    </location>
</feature>
<dbReference type="Gene3D" id="3.20.20.140">
    <property type="entry name" value="Metal-dependent hydrolases"/>
    <property type="match status" value="1"/>
</dbReference>
<name>A0A3S4AYD9_9BRAD</name>
<evidence type="ECO:0000256" key="2">
    <source>
        <dbReference type="ARBA" id="ARBA00022801"/>
    </source>
</evidence>
<dbReference type="GO" id="GO:0008270">
    <property type="term" value="F:zinc ion binding"/>
    <property type="evidence" value="ECO:0007669"/>
    <property type="project" value="UniProtKB-UniRule"/>
</dbReference>
<dbReference type="Proteomes" id="UP000289200">
    <property type="component" value="Unassembled WGS sequence"/>
</dbReference>
<evidence type="ECO:0000256" key="5">
    <source>
        <dbReference type="HAMAP-Rule" id="MF_01962"/>
    </source>
</evidence>
<feature type="binding site" evidence="5">
    <location>
        <position position="278"/>
    </location>
    <ligand>
        <name>Zn(2+)</name>
        <dbReference type="ChEBI" id="CHEBI:29105"/>
        <note>catalytic</note>
    </ligand>
</feature>
<gene>
    <name evidence="7" type="ORF">RHODGE_RHODGE_00432</name>
</gene>
<dbReference type="PANTHER" id="PTHR43114:SF6">
    <property type="entry name" value="ADENINE DEAMINASE"/>
    <property type="match status" value="1"/>
</dbReference>
<comment type="cofactor">
    <cofactor evidence="5">
        <name>Zn(2+)</name>
        <dbReference type="ChEBI" id="CHEBI:29105"/>
    </cofactor>
    <text evidence="5">Binds 1 zinc ion per subunit.</text>
</comment>
<comment type="catalytic activity">
    <reaction evidence="5">
        <text>adenine + H2O + H(+) = hypoxanthine + NH4(+)</text>
        <dbReference type="Rhea" id="RHEA:23688"/>
        <dbReference type="ChEBI" id="CHEBI:15377"/>
        <dbReference type="ChEBI" id="CHEBI:15378"/>
        <dbReference type="ChEBI" id="CHEBI:16708"/>
        <dbReference type="ChEBI" id="CHEBI:17368"/>
        <dbReference type="ChEBI" id="CHEBI:28938"/>
        <dbReference type="EC" id="3.5.4.2"/>
    </reaction>
</comment>
<dbReference type="InterPro" id="IPR032466">
    <property type="entry name" value="Metal_Hydrolase"/>
</dbReference>
<dbReference type="EMBL" id="UWOC01000022">
    <property type="protein sequence ID" value="VCU07128.1"/>
    <property type="molecule type" value="Genomic_DNA"/>
</dbReference>
<evidence type="ECO:0000313" key="7">
    <source>
        <dbReference type="EMBL" id="VCU07128.1"/>
    </source>
</evidence>
<comment type="similarity">
    <text evidence="5">Belongs to the metallo-dependent hydrolases superfamily. Adenosine and AMP deaminases family. Adenine deaminase type 2 subfamily.</text>
</comment>
<dbReference type="AlphaFoldDB" id="A0A3S4AYD9"/>
<comment type="function">
    <text evidence="5">Catalyzes the hydrolytic deamination of adenine to hypoxanthine. Plays an important role in the purine salvage pathway and in nitrogen catabolism.</text>
</comment>
<dbReference type="NCBIfam" id="TIGR01430">
    <property type="entry name" value="aden_deam"/>
    <property type="match status" value="1"/>
</dbReference>
<dbReference type="SUPFAM" id="SSF51556">
    <property type="entry name" value="Metallo-dependent hydrolases"/>
    <property type="match status" value="1"/>
</dbReference>
<dbReference type="GO" id="GO:0043103">
    <property type="term" value="P:hypoxanthine salvage"/>
    <property type="evidence" value="ECO:0007669"/>
    <property type="project" value="UniProtKB-UniRule"/>
</dbReference>
<feature type="binding site" evidence="5">
    <location>
        <position position="279"/>
    </location>
    <ligand>
        <name>substrate</name>
    </ligand>
</feature>
<evidence type="ECO:0000256" key="3">
    <source>
        <dbReference type="ARBA" id="ARBA00022833"/>
    </source>
</evidence>
<dbReference type="NCBIfam" id="NF006850">
    <property type="entry name" value="PRK09358.1-6"/>
    <property type="match status" value="1"/>
</dbReference>
<organism evidence="7 8">
    <name type="scientific">Rhodoplanes serenus</name>
    <dbReference type="NCBI Taxonomy" id="200615"/>
    <lineage>
        <taxon>Bacteria</taxon>
        <taxon>Pseudomonadati</taxon>
        <taxon>Pseudomonadota</taxon>
        <taxon>Alphaproteobacteria</taxon>
        <taxon>Hyphomicrobiales</taxon>
        <taxon>Nitrobacteraceae</taxon>
        <taxon>Rhodoplanes</taxon>
    </lineage>
</organism>
<dbReference type="InterPro" id="IPR001365">
    <property type="entry name" value="A_deaminase_dom"/>
</dbReference>
<feature type="binding site" evidence="5">
    <location>
        <position position="197"/>
    </location>
    <ligand>
        <name>Zn(2+)</name>
        <dbReference type="ChEBI" id="CHEBI:29105"/>
        <note>catalytic</note>
    </ligand>
</feature>
<dbReference type="GO" id="GO:0000034">
    <property type="term" value="F:adenine deaminase activity"/>
    <property type="evidence" value="ECO:0007669"/>
    <property type="project" value="UniProtKB-UniRule"/>
</dbReference>
<dbReference type="InterPro" id="IPR006330">
    <property type="entry name" value="Ado/ade_deaminase"/>
</dbReference>
<dbReference type="GO" id="GO:0006146">
    <property type="term" value="P:adenine catabolic process"/>
    <property type="evidence" value="ECO:0007669"/>
    <property type="project" value="UniProtKB-UniRule"/>
</dbReference>
<dbReference type="GO" id="GO:0009117">
    <property type="term" value="P:nucleotide metabolic process"/>
    <property type="evidence" value="ECO:0007669"/>
    <property type="project" value="UniProtKB-KW"/>
</dbReference>
<keyword evidence="1 5" id="KW-0479">Metal-binding</keyword>
<dbReference type="InterPro" id="IPR028892">
    <property type="entry name" value="ADE"/>
</dbReference>
<evidence type="ECO:0000256" key="4">
    <source>
        <dbReference type="ARBA" id="ARBA00023080"/>
    </source>
</evidence>
<evidence type="ECO:0000259" key="6">
    <source>
        <dbReference type="Pfam" id="PF00962"/>
    </source>
</evidence>
<feature type="site" description="Important for catalytic activity" evidence="5">
    <location>
        <position position="221"/>
    </location>
</feature>